<name>A0ABP7SR78_9PSEU</name>
<keyword evidence="2" id="KW-1185">Reference proteome</keyword>
<evidence type="ECO:0000313" key="1">
    <source>
        <dbReference type="EMBL" id="GAA4015376.1"/>
    </source>
</evidence>
<dbReference type="EMBL" id="BAABAL010000017">
    <property type="protein sequence ID" value="GAA4015376.1"/>
    <property type="molecule type" value="Genomic_DNA"/>
</dbReference>
<gene>
    <name evidence="1" type="ORF">GCM10022247_42810</name>
</gene>
<reference evidence="2" key="1">
    <citation type="journal article" date="2019" name="Int. J. Syst. Evol. Microbiol.">
        <title>The Global Catalogue of Microorganisms (GCM) 10K type strain sequencing project: providing services to taxonomists for standard genome sequencing and annotation.</title>
        <authorList>
            <consortium name="The Broad Institute Genomics Platform"/>
            <consortium name="The Broad Institute Genome Sequencing Center for Infectious Disease"/>
            <person name="Wu L."/>
            <person name="Ma J."/>
        </authorList>
    </citation>
    <scope>NUCLEOTIDE SEQUENCE [LARGE SCALE GENOMIC DNA]</scope>
    <source>
        <strain evidence="2">JCM 17342</strain>
    </source>
</reference>
<evidence type="ECO:0000313" key="2">
    <source>
        <dbReference type="Proteomes" id="UP001501747"/>
    </source>
</evidence>
<protein>
    <recommendedName>
        <fullName evidence="3">DUF4393 domain-containing protein</fullName>
    </recommendedName>
</protein>
<evidence type="ECO:0008006" key="3">
    <source>
        <dbReference type="Google" id="ProtNLM"/>
    </source>
</evidence>
<proteinExistence type="predicted"/>
<comment type="caution">
    <text evidence="1">The sequence shown here is derived from an EMBL/GenBank/DDBJ whole genome shotgun (WGS) entry which is preliminary data.</text>
</comment>
<dbReference type="Proteomes" id="UP001501747">
    <property type="component" value="Unassembled WGS sequence"/>
</dbReference>
<organism evidence="1 2">
    <name type="scientific">Allokutzneria multivorans</name>
    <dbReference type="NCBI Taxonomy" id="1142134"/>
    <lineage>
        <taxon>Bacteria</taxon>
        <taxon>Bacillati</taxon>
        <taxon>Actinomycetota</taxon>
        <taxon>Actinomycetes</taxon>
        <taxon>Pseudonocardiales</taxon>
        <taxon>Pseudonocardiaceae</taxon>
        <taxon>Allokutzneria</taxon>
    </lineage>
</organism>
<sequence>MSFMPELEPQRDGIAAEITSNMGNEFVKAVALLKGMDPITASALGGAASGAIKSAHAAWEGAIRRRRERMMVAVSEASRVAGGRLDELLVAALDDDTKIELLIQALESAQRTADIRRVRFYGRIAAKGALAQDRASIDAAQRVFISLAALDPVDIKVLLHMARKTDHKWLKSADADGPSLAGELPEVRPVLDAVVARLEGQGLITSNAGSTFLTSLPTWWVTEYGLLCVKELLDPSQ</sequence>
<accession>A0ABP7SR78</accession>